<reference evidence="3" key="1">
    <citation type="journal article" date="2019" name="Int. J. Syst. Evol. Microbiol.">
        <title>The Global Catalogue of Microorganisms (GCM) 10K type strain sequencing project: providing services to taxonomists for standard genome sequencing and annotation.</title>
        <authorList>
            <consortium name="The Broad Institute Genomics Platform"/>
            <consortium name="The Broad Institute Genome Sequencing Center for Infectious Disease"/>
            <person name="Wu L."/>
            <person name="Ma J."/>
        </authorList>
    </citation>
    <scope>NUCLEOTIDE SEQUENCE [LARGE SCALE GENOMIC DNA]</scope>
    <source>
        <strain evidence="3">JCM 9095</strain>
    </source>
</reference>
<evidence type="ECO:0000313" key="2">
    <source>
        <dbReference type="EMBL" id="GAA3198988.1"/>
    </source>
</evidence>
<name>A0ABP6Q0J9_9ACTN</name>
<protein>
    <submittedName>
        <fullName evidence="2">Uncharacterized protein</fullName>
    </submittedName>
</protein>
<accession>A0ABP6Q0J9</accession>
<comment type="caution">
    <text evidence="2">The sequence shown here is derived from an EMBL/GenBank/DDBJ whole genome shotgun (WGS) entry which is preliminary data.</text>
</comment>
<gene>
    <name evidence="2" type="ORF">GCM10010451_56880</name>
</gene>
<organism evidence="2 3">
    <name type="scientific">Streptomyces virens</name>
    <dbReference type="NCBI Taxonomy" id="285572"/>
    <lineage>
        <taxon>Bacteria</taxon>
        <taxon>Bacillati</taxon>
        <taxon>Actinomycetota</taxon>
        <taxon>Actinomycetes</taxon>
        <taxon>Kitasatosporales</taxon>
        <taxon>Streptomycetaceae</taxon>
        <taxon>Streptomyces</taxon>
    </lineage>
</organism>
<sequence length="93" mass="9116">MTTLLATYAGRIFSASLPEVVPSREPPSDPPHAASSGIPPATAAVATAEEARKLLRLGPEEAGAAFGVIASTLHGAPGHPAVAVGCGVFSGTG</sequence>
<keyword evidence="3" id="KW-1185">Reference proteome</keyword>
<feature type="region of interest" description="Disordered" evidence="1">
    <location>
        <begin position="19"/>
        <end position="39"/>
    </location>
</feature>
<dbReference type="EMBL" id="BAAAUH010000061">
    <property type="protein sequence ID" value="GAA3198988.1"/>
    <property type="molecule type" value="Genomic_DNA"/>
</dbReference>
<evidence type="ECO:0000256" key="1">
    <source>
        <dbReference type="SAM" id="MobiDB-lite"/>
    </source>
</evidence>
<evidence type="ECO:0000313" key="3">
    <source>
        <dbReference type="Proteomes" id="UP001501866"/>
    </source>
</evidence>
<dbReference type="Proteomes" id="UP001501866">
    <property type="component" value="Unassembled WGS sequence"/>
</dbReference>
<proteinExistence type="predicted"/>